<gene>
    <name evidence="4" type="ORF">ACFQ2I_00145</name>
</gene>
<dbReference type="SUPFAM" id="SSF56059">
    <property type="entry name" value="Glutathione synthetase ATP-binding domain-like"/>
    <property type="match status" value="1"/>
</dbReference>
<dbReference type="GO" id="GO:0016874">
    <property type="term" value="F:ligase activity"/>
    <property type="evidence" value="ECO:0007669"/>
    <property type="project" value="UniProtKB-KW"/>
</dbReference>
<dbReference type="EMBL" id="JBHTJZ010000002">
    <property type="protein sequence ID" value="MFD0957801.1"/>
    <property type="molecule type" value="Genomic_DNA"/>
</dbReference>
<keyword evidence="5" id="KW-1185">Reference proteome</keyword>
<keyword evidence="1 4" id="KW-0436">Ligase</keyword>
<dbReference type="InterPro" id="IPR013815">
    <property type="entry name" value="ATP_grasp_subdomain_1"/>
</dbReference>
<evidence type="ECO:0000259" key="3">
    <source>
        <dbReference type="PROSITE" id="PS50975"/>
    </source>
</evidence>
<feature type="domain" description="ATP-grasp" evidence="3">
    <location>
        <begin position="122"/>
        <end position="314"/>
    </location>
</feature>
<keyword evidence="2" id="KW-0547">Nucleotide-binding</keyword>
<dbReference type="InterPro" id="IPR011095">
    <property type="entry name" value="Dala_Dala_lig_C"/>
</dbReference>
<proteinExistence type="predicted"/>
<accession>A0ABW3HJX9</accession>
<evidence type="ECO:0000256" key="2">
    <source>
        <dbReference type="PROSITE-ProRule" id="PRU00409"/>
    </source>
</evidence>
<comment type="caution">
    <text evidence="4">The sequence shown here is derived from an EMBL/GenBank/DDBJ whole genome shotgun (WGS) entry which is preliminary data.</text>
</comment>
<dbReference type="Proteomes" id="UP001596989">
    <property type="component" value="Unassembled WGS sequence"/>
</dbReference>
<dbReference type="RefSeq" id="WP_377561405.1">
    <property type="nucleotide sequence ID" value="NZ_JBHTJZ010000002.1"/>
</dbReference>
<dbReference type="Gene3D" id="3.30.470.20">
    <property type="entry name" value="ATP-grasp fold, B domain"/>
    <property type="match status" value="1"/>
</dbReference>
<name>A0ABW3HJX9_9BACL</name>
<reference evidence="5" key="1">
    <citation type="journal article" date="2019" name="Int. J. Syst. Evol. Microbiol.">
        <title>The Global Catalogue of Microorganisms (GCM) 10K type strain sequencing project: providing services to taxonomists for standard genome sequencing and annotation.</title>
        <authorList>
            <consortium name="The Broad Institute Genomics Platform"/>
            <consortium name="The Broad Institute Genome Sequencing Center for Infectious Disease"/>
            <person name="Wu L."/>
            <person name="Ma J."/>
        </authorList>
    </citation>
    <scope>NUCLEOTIDE SEQUENCE [LARGE SCALE GENOMIC DNA]</scope>
    <source>
        <strain evidence="5">CCUG 59129</strain>
    </source>
</reference>
<evidence type="ECO:0000313" key="4">
    <source>
        <dbReference type="EMBL" id="MFD0957801.1"/>
    </source>
</evidence>
<evidence type="ECO:0000313" key="5">
    <source>
        <dbReference type="Proteomes" id="UP001596989"/>
    </source>
</evidence>
<dbReference type="Gene3D" id="3.30.1490.20">
    <property type="entry name" value="ATP-grasp fold, A domain"/>
    <property type="match status" value="1"/>
</dbReference>
<organism evidence="4 5">
    <name type="scientific">Paenibacillus chungangensis</name>
    <dbReference type="NCBI Taxonomy" id="696535"/>
    <lineage>
        <taxon>Bacteria</taxon>
        <taxon>Bacillati</taxon>
        <taxon>Bacillota</taxon>
        <taxon>Bacilli</taxon>
        <taxon>Bacillales</taxon>
        <taxon>Paenibacillaceae</taxon>
        <taxon>Paenibacillus</taxon>
    </lineage>
</organism>
<keyword evidence="2" id="KW-0067">ATP-binding</keyword>
<dbReference type="InterPro" id="IPR011761">
    <property type="entry name" value="ATP-grasp"/>
</dbReference>
<sequence length="394" mass="45918">MNNKAVILGCNYYIGLSVIRCLGKQGIHTVAVDYSHEGAYGALSKYTSERLIAPHYRDEKSAFITFLKDYARKQSAPPVLFPCHDSYVEVIDEYLEELRQYYLIPQTEQGLYTKMMNKEILHRLAEENGVNVPETVRIHEDNFLNRIDEIIQYPCVVKPTDSPSFVAKFRRKLFKVHNRKELLEALEKAAQADLEVIVQRIIPGFDDHMYTFDAYLNQDAKVTHWTTCQKFRQYPINFGASVFTVQKHVPELYDIGGTFLEKMGWKGFAEIEFKKDADTGQFYLIEVNVRMTNFNYMLYEVGLNMPYITYRELTGSPLKPMSFTHTTGRAFWYFYEDMLAIRDYIKTKQLTAGQVFRSLFRPKTAAIWEWSDPKPGMAYVSMIGGKFVRKLLRK</sequence>
<evidence type="ECO:0000256" key="1">
    <source>
        <dbReference type="ARBA" id="ARBA00022598"/>
    </source>
</evidence>
<protein>
    <submittedName>
        <fullName evidence="4">Carboxylate--amine ligase</fullName>
    </submittedName>
</protein>
<dbReference type="PROSITE" id="PS50975">
    <property type="entry name" value="ATP_GRASP"/>
    <property type="match status" value="1"/>
</dbReference>
<dbReference type="Pfam" id="PF07478">
    <property type="entry name" value="Dala_Dala_lig_C"/>
    <property type="match status" value="1"/>
</dbReference>